<evidence type="ECO:0000313" key="2">
    <source>
        <dbReference type="EMBL" id="CDO75526.1"/>
    </source>
</evidence>
<sequence>MPAQLVRLDSPAAPSDQPTSHSRWSPARVYPDPSSIPPHWYVYPAHQQQPRDPRPPLPPGSLPQTSPTQQPPWSRAYLPGGYARLMQVQPFLSMPPPPIPHKVWILDCKACGTFLTNRGMKVSLFLRPRYRPSCAPSAHTPLRMPFFGSQLVVSFLFLCTRNKKVSVHTHALAAPLLPY</sequence>
<reference evidence="2" key="1">
    <citation type="submission" date="2014-01" db="EMBL/GenBank/DDBJ databases">
        <title>The genome of the white-rot fungus Pycnoporus cinnabarinus: a basidiomycete model with a versatile arsenal for lignocellulosic biomass breakdown.</title>
        <authorList>
            <person name="Levasseur A."/>
            <person name="Lomascolo A."/>
            <person name="Ruiz-Duenas F.J."/>
            <person name="Uzan E."/>
            <person name="Piumi F."/>
            <person name="Kues U."/>
            <person name="Ram A.F.J."/>
            <person name="Murat C."/>
            <person name="Haon M."/>
            <person name="Benoit I."/>
            <person name="Arfi Y."/>
            <person name="Chevret D."/>
            <person name="Drula E."/>
            <person name="Kwon M.J."/>
            <person name="Gouret P."/>
            <person name="Lesage-Meessen L."/>
            <person name="Lombard V."/>
            <person name="Mariette J."/>
            <person name="Noirot C."/>
            <person name="Park J."/>
            <person name="Patyshakuliyeva A."/>
            <person name="Wieneger R.A.B."/>
            <person name="Wosten H.A.B."/>
            <person name="Martin F."/>
            <person name="Coutinho P.M."/>
            <person name="de Vries R."/>
            <person name="Martinez A.T."/>
            <person name="Klopp C."/>
            <person name="Pontarotti P."/>
            <person name="Henrissat B."/>
            <person name="Record E."/>
        </authorList>
    </citation>
    <scope>NUCLEOTIDE SEQUENCE [LARGE SCALE GENOMIC DNA]</scope>
    <source>
        <strain evidence="2">BRFM137</strain>
    </source>
</reference>
<dbReference type="Proteomes" id="UP000029665">
    <property type="component" value="Unassembled WGS sequence"/>
</dbReference>
<comment type="caution">
    <text evidence="2">The sequence shown here is derived from an EMBL/GenBank/DDBJ whole genome shotgun (WGS) entry which is preliminary data.</text>
</comment>
<dbReference type="OrthoDB" id="2526683at2759"/>
<dbReference type="HOGENOM" id="CLU_1504196_0_0_1"/>
<protein>
    <submittedName>
        <fullName evidence="2">Uncharacterized protein</fullName>
    </submittedName>
</protein>
<evidence type="ECO:0000256" key="1">
    <source>
        <dbReference type="SAM" id="MobiDB-lite"/>
    </source>
</evidence>
<keyword evidence="3" id="KW-1185">Reference proteome</keyword>
<feature type="compositionally biased region" description="Low complexity" evidence="1">
    <location>
        <begin position="62"/>
        <end position="72"/>
    </location>
</feature>
<accession>A0A060SMV8</accession>
<dbReference type="EMBL" id="CCBP010000275">
    <property type="protein sequence ID" value="CDO75526.1"/>
    <property type="molecule type" value="Genomic_DNA"/>
</dbReference>
<proteinExistence type="predicted"/>
<feature type="region of interest" description="Disordered" evidence="1">
    <location>
        <begin position="1"/>
        <end position="73"/>
    </location>
</feature>
<organism evidence="2 3">
    <name type="scientific">Pycnoporus cinnabarinus</name>
    <name type="common">Cinnabar-red polypore</name>
    <name type="synonym">Trametes cinnabarina</name>
    <dbReference type="NCBI Taxonomy" id="5643"/>
    <lineage>
        <taxon>Eukaryota</taxon>
        <taxon>Fungi</taxon>
        <taxon>Dikarya</taxon>
        <taxon>Basidiomycota</taxon>
        <taxon>Agaricomycotina</taxon>
        <taxon>Agaricomycetes</taxon>
        <taxon>Polyporales</taxon>
        <taxon>Polyporaceae</taxon>
        <taxon>Trametes</taxon>
    </lineage>
</organism>
<name>A0A060SMV8_PYCCI</name>
<gene>
    <name evidence="2" type="ORF">BN946_scf184871.g7</name>
</gene>
<dbReference type="STRING" id="5643.A0A060SMV8"/>
<evidence type="ECO:0000313" key="3">
    <source>
        <dbReference type="Proteomes" id="UP000029665"/>
    </source>
</evidence>
<dbReference type="AlphaFoldDB" id="A0A060SMV8"/>